<accession>A0A1X7L7K4</accession>
<keyword evidence="2" id="KW-0560">Oxidoreductase</keyword>
<dbReference type="Pfam" id="PF00106">
    <property type="entry name" value="adh_short"/>
    <property type="match status" value="1"/>
</dbReference>
<dbReference type="STRING" id="1515439.SAMN06265784_105130"/>
<dbReference type="InterPro" id="IPR002347">
    <property type="entry name" value="SDR_fam"/>
</dbReference>
<dbReference type="EMBL" id="FXAT01000005">
    <property type="protein sequence ID" value="SMG49444.1"/>
    <property type="molecule type" value="Genomic_DNA"/>
</dbReference>
<dbReference type="OrthoDB" id="9810734at2"/>
<protein>
    <submittedName>
        <fullName evidence="4">3-oxoacyl-[acyl-carrier protein] reductase</fullName>
    </submittedName>
</protein>
<keyword evidence="5" id="KW-1185">Reference proteome</keyword>
<dbReference type="SUPFAM" id="SSF51735">
    <property type="entry name" value="NAD(P)-binding Rossmann-fold domains"/>
    <property type="match status" value="1"/>
</dbReference>
<dbReference type="PRINTS" id="PR00080">
    <property type="entry name" value="SDRFAMILY"/>
</dbReference>
<evidence type="ECO:0000313" key="4">
    <source>
        <dbReference type="EMBL" id="SMG49444.1"/>
    </source>
</evidence>
<dbReference type="PANTHER" id="PTHR43669:SF3">
    <property type="entry name" value="ALCOHOL DEHYDROGENASE, PUTATIVE (AFU_ORTHOLOGUE AFUA_3G03445)-RELATED"/>
    <property type="match status" value="1"/>
</dbReference>
<dbReference type="InterPro" id="IPR036291">
    <property type="entry name" value="NAD(P)-bd_dom_sf"/>
</dbReference>
<evidence type="ECO:0000256" key="3">
    <source>
        <dbReference type="RuleBase" id="RU000363"/>
    </source>
</evidence>
<dbReference type="Gene3D" id="3.40.50.720">
    <property type="entry name" value="NAD(P)-binding Rossmann-like Domain"/>
    <property type="match status" value="1"/>
</dbReference>
<dbReference type="PANTHER" id="PTHR43669">
    <property type="entry name" value="5-KETO-D-GLUCONATE 5-REDUCTASE"/>
    <property type="match status" value="1"/>
</dbReference>
<dbReference type="RefSeq" id="WP_085485054.1">
    <property type="nucleotide sequence ID" value="NZ_FXAT01000005.1"/>
</dbReference>
<comment type="similarity">
    <text evidence="1 3">Belongs to the short-chain dehydrogenases/reductases (SDR) family.</text>
</comment>
<proteinExistence type="inferred from homology"/>
<name>A0A1X7L7K4_9BURK</name>
<evidence type="ECO:0000313" key="5">
    <source>
        <dbReference type="Proteomes" id="UP000193228"/>
    </source>
</evidence>
<gene>
    <name evidence="4" type="ORF">SAMN06265784_105130</name>
</gene>
<dbReference type="AlphaFoldDB" id="A0A1X7L7K4"/>
<reference evidence="5" key="1">
    <citation type="submission" date="2017-04" db="EMBL/GenBank/DDBJ databases">
        <authorList>
            <person name="Varghese N."/>
            <person name="Submissions S."/>
        </authorList>
    </citation>
    <scope>NUCLEOTIDE SEQUENCE [LARGE SCALE GENOMIC DNA]</scope>
    <source>
        <strain evidence="5">LMG 29540</strain>
    </source>
</reference>
<dbReference type="GO" id="GO:0016491">
    <property type="term" value="F:oxidoreductase activity"/>
    <property type="evidence" value="ECO:0007669"/>
    <property type="project" value="UniProtKB-KW"/>
</dbReference>
<organism evidence="4 5">
    <name type="scientific">Paraburkholderia susongensis</name>
    <dbReference type="NCBI Taxonomy" id="1515439"/>
    <lineage>
        <taxon>Bacteria</taxon>
        <taxon>Pseudomonadati</taxon>
        <taxon>Pseudomonadota</taxon>
        <taxon>Betaproteobacteria</taxon>
        <taxon>Burkholderiales</taxon>
        <taxon>Burkholderiaceae</taxon>
        <taxon>Paraburkholderia</taxon>
    </lineage>
</organism>
<dbReference type="PRINTS" id="PR00081">
    <property type="entry name" value="GDHRDH"/>
</dbReference>
<dbReference type="CDD" id="cd05233">
    <property type="entry name" value="SDR_c"/>
    <property type="match status" value="1"/>
</dbReference>
<evidence type="ECO:0000256" key="2">
    <source>
        <dbReference type="ARBA" id="ARBA00023002"/>
    </source>
</evidence>
<evidence type="ECO:0000256" key="1">
    <source>
        <dbReference type="ARBA" id="ARBA00006484"/>
    </source>
</evidence>
<sequence>MTTVGNGTIDDVPAGIRRRAVVTGAARGLGRAMANGLLDAGHTVLFVDRDAQQVVEAVAQANGRRGAVNAFSFACDLTQPDAVADVMHRADETLGGIDILVNNAGVGPSLVSPDYFDHPPSFVDLSDDMVRLFFEINAVAPFLLAIHAARRMRAQHWGRVVNVTTSHESMMRRGFAPYGGSKAALESHSAIMVQDLAGTGVTVNVLVPGGPADTPMIPDEAGFDRSKLVPPQALVAPLAWLVSEGNRAPNGKRVLAATWTPEAAVTAGDASVAPIGWPLVGRTIMPDR</sequence>
<dbReference type="Proteomes" id="UP000193228">
    <property type="component" value="Unassembled WGS sequence"/>
</dbReference>